<feature type="compositionally biased region" description="Low complexity" evidence="1">
    <location>
        <begin position="25"/>
        <end position="45"/>
    </location>
</feature>
<feature type="non-terminal residue" evidence="2">
    <location>
        <position position="1"/>
    </location>
</feature>
<feature type="non-terminal residue" evidence="2">
    <location>
        <position position="91"/>
    </location>
</feature>
<sequence length="91" mass="9788">ERRRAPVRPLRDRPGARALRRPADRSGAVPGGRRAAGPRAGPALRRGGRVRGRRPRQAARGGSRRHPRARAGRGRGGRRGRSGCPAVRPGL</sequence>
<protein>
    <submittedName>
        <fullName evidence="2">Uncharacterized protein</fullName>
    </submittedName>
</protein>
<evidence type="ECO:0000313" key="2">
    <source>
        <dbReference type="EMBL" id="CAA9350484.1"/>
    </source>
</evidence>
<accession>A0A6J4MAU9</accession>
<dbReference type="EMBL" id="CADCUE010000217">
    <property type="protein sequence ID" value="CAA9350484.1"/>
    <property type="molecule type" value="Genomic_DNA"/>
</dbReference>
<reference evidence="2" key="1">
    <citation type="submission" date="2020-02" db="EMBL/GenBank/DDBJ databases">
        <authorList>
            <person name="Meier V. D."/>
        </authorList>
    </citation>
    <scope>NUCLEOTIDE SEQUENCE</scope>
    <source>
        <strain evidence="2">AVDCRST_MAG16</strain>
    </source>
</reference>
<proteinExistence type="predicted"/>
<feature type="compositionally biased region" description="Basic residues" evidence="1">
    <location>
        <begin position="46"/>
        <end position="81"/>
    </location>
</feature>
<feature type="region of interest" description="Disordered" evidence="1">
    <location>
        <begin position="1"/>
        <end position="91"/>
    </location>
</feature>
<organism evidence="2">
    <name type="scientific">uncultured Frankineae bacterium</name>
    <dbReference type="NCBI Taxonomy" id="437475"/>
    <lineage>
        <taxon>Bacteria</taxon>
        <taxon>Bacillati</taxon>
        <taxon>Actinomycetota</taxon>
        <taxon>Actinomycetes</taxon>
        <taxon>Frankiales</taxon>
        <taxon>environmental samples</taxon>
    </lineage>
</organism>
<evidence type="ECO:0000256" key="1">
    <source>
        <dbReference type="SAM" id="MobiDB-lite"/>
    </source>
</evidence>
<gene>
    <name evidence="2" type="ORF">AVDCRST_MAG16-2334</name>
</gene>
<name>A0A6J4MAU9_9ACTN</name>
<dbReference type="AlphaFoldDB" id="A0A6J4MAU9"/>